<comment type="subunit">
    <text evidence="6">Homodimer.</text>
</comment>
<organism evidence="9 10">
    <name type="scientific">Phenylobacterium montanum</name>
    <dbReference type="NCBI Taxonomy" id="2823693"/>
    <lineage>
        <taxon>Bacteria</taxon>
        <taxon>Pseudomonadati</taxon>
        <taxon>Pseudomonadota</taxon>
        <taxon>Alphaproteobacteria</taxon>
        <taxon>Caulobacterales</taxon>
        <taxon>Caulobacteraceae</taxon>
        <taxon>Phenylobacterium</taxon>
    </lineage>
</organism>
<evidence type="ECO:0000256" key="5">
    <source>
        <dbReference type="ARBA" id="ARBA00023014"/>
    </source>
</evidence>
<evidence type="ECO:0000256" key="6">
    <source>
        <dbReference type="HAMAP-Rule" id="MF_02040"/>
    </source>
</evidence>
<dbReference type="AlphaFoldDB" id="A0A975G3I3"/>
<keyword evidence="1 6" id="KW-0479">Metal-binding</keyword>
<dbReference type="PANTHER" id="PTHR42961:SF2">
    <property type="entry name" value="IRON-SULFUR PROTEIN NUBPL"/>
    <property type="match status" value="1"/>
</dbReference>
<reference evidence="9" key="1">
    <citation type="submission" date="2021-04" db="EMBL/GenBank/DDBJ databases">
        <title>The complete genome sequence of Caulobacter sp. S6.</title>
        <authorList>
            <person name="Tang Y."/>
            <person name="Ouyang W."/>
            <person name="Liu Q."/>
            <person name="Huang B."/>
            <person name="Guo Z."/>
            <person name="Lei P."/>
        </authorList>
    </citation>
    <scope>NUCLEOTIDE SEQUENCE</scope>
    <source>
        <strain evidence="9">S6</strain>
    </source>
</reference>
<accession>A0A975G3I3</accession>
<dbReference type="KEGG" id="caul:KCG34_09145"/>
<dbReference type="InterPro" id="IPR019591">
    <property type="entry name" value="Mrp/NBP35_ATP-bd"/>
</dbReference>
<feature type="compositionally biased region" description="Low complexity" evidence="7">
    <location>
        <begin position="118"/>
        <end position="129"/>
    </location>
</feature>
<dbReference type="Gene3D" id="3.30.300.130">
    <property type="entry name" value="Fe-S cluster assembly (FSCA)"/>
    <property type="match status" value="1"/>
</dbReference>
<dbReference type="EMBL" id="CP073078">
    <property type="protein sequence ID" value="QUD90006.1"/>
    <property type="molecule type" value="Genomic_DNA"/>
</dbReference>
<keyword evidence="5 6" id="KW-0411">Iron-sulfur</keyword>
<dbReference type="InterPro" id="IPR027417">
    <property type="entry name" value="P-loop_NTPase"/>
</dbReference>
<keyword evidence="6" id="KW-0378">Hydrolase</keyword>
<dbReference type="SUPFAM" id="SSF117916">
    <property type="entry name" value="Fe-S cluster assembly (FSCA) domain-like"/>
    <property type="match status" value="1"/>
</dbReference>
<name>A0A975G3I3_9CAUL</name>
<evidence type="ECO:0000256" key="1">
    <source>
        <dbReference type="ARBA" id="ARBA00022723"/>
    </source>
</evidence>
<comment type="function">
    <text evidence="6">Binds and transfers iron-sulfur (Fe-S) clusters to target apoproteins. Can hydrolyze ATP.</text>
</comment>
<dbReference type="GO" id="GO:0005524">
    <property type="term" value="F:ATP binding"/>
    <property type="evidence" value="ECO:0007669"/>
    <property type="project" value="UniProtKB-UniRule"/>
</dbReference>
<evidence type="ECO:0000256" key="7">
    <source>
        <dbReference type="SAM" id="MobiDB-lite"/>
    </source>
</evidence>
<keyword evidence="10" id="KW-1185">Reference proteome</keyword>
<dbReference type="PANTHER" id="PTHR42961">
    <property type="entry name" value="IRON-SULFUR PROTEIN NUBPL"/>
    <property type="match status" value="1"/>
</dbReference>
<dbReference type="Gene3D" id="3.40.50.300">
    <property type="entry name" value="P-loop containing nucleotide triphosphate hydrolases"/>
    <property type="match status" value="1"/>
</dbReference>
<feature type="domain" description="MIP18 family-like" evidence="8">
    <location>
        <begin position="11"/>
        <end position="80"/>
    </location>
</feature>
<evidence type="ECO:0000313" key="9">
    <source>
        <dbReference type="EMBL" id="QUD90006.1"/>
    </source>
</evidence>
<dbReference type="InterPro" id="IPR044304">
    <property type="entry name" value="NUBPL-like"/>
</dbReference>
<dbReference type="RefSeq" id="WP_211940057.1">
    <property type="nucleotide sequence ID" value="NZ_CP073078.1"/>
</dbReference>
<keyword evidence="3 6" id="KW-0067">ATP-binding</keyword>
<evidence type="ECO:0000256" key="2">
    <source>
        <dbReference type="ARBA" id="ARBA00022741"/>
    </source>
</evidence>
<comment type="similarity">
    <text evidence="6">Belongs to the Mrp/NBP35 ATP-binding proteins family.</text>
</comment>
<dbReference type="GO" id="GO:0051539">
    <property type="term" value="F:4 iron, 4 sulfur cluster binding"/>
    <property type="evidence" value="ECO:0007669"/>
    <property type="project" value="TreeGrafter"/>
</dbReference>
<dbReference type="InterPro" id="IPR002744">
    <property type="entry name" value="MIP18-like"/>
</dbReference>
<dbReference type="FunFam" id="3.40.50.300:FF:001119">
    <property type="entry name" value="Iron-sulfur cluster carrier protein"/>
    <property type="match status" value="1"/>
</dbReference>
<dbReference type="Pfam" id="PF10609">
    <property type="entry name" value="ParA"/>
    <property type="match status" value="1"/>
</dbReference>
<dbReference type="Pfam" id="PF01883">
    <property type="entry name" value="FeS_assembly_P"/>
    <property type="match status" value="1"/>
</dbReference>
<dbReference type="HAMAP" id="MF_02040">
    <property type="entry name" value="Mrp_NBP35"/>
    <property type="match status" value="1"/>
</dbReference>
<feature type="region of interest" description="Disordered" evidence="7">
    <location>
        <begin position="116"/>
        <end position="136"/>
    </location>
</feature>
<sequence length="404" mass="41466">MTDPVQPDRGAVLAALETVPDPKSGRGLVSAGLVQALVVRPGRAGFMLEVPGADVGLYGATHEAAEAALLKVPGVEKAQVVLTTATEVSGPQPGPPSEPFQAPGTVRVRRGARLSNEAQAQAQPPAQQPSGSMKPAHVRHVVAVASGKGGVGKSTVAVNLAAAMALLGRRVGLLDADVYGPSVPRMTGVDAEPEMTANKKLKPLEAWGLKVMSIGFLVDEAAPMIWRGPMASSALNQMLNDVAWGSEAEPLDILVIDMPPGTGDIQLTLAQRVALSGAVVVSTPQEVALIDVRRGVSMFEKTRVPILGVIENMAFFPDPVTGAPIPIFGHGGARSTAEALGAPFLGEIPIEVALREACDAGAPLVAQGGDSAAARAFLAIAGTVLEQVEAGEGLKAPPRIVIED</sequence>
<evidence type="ECO:0000259" key="8">
    <source>
        <dbReference type="Pfam" id="PF01883"/>
    </source>
</evidence>
<keyword evidence="4 6" id="KW-0408">Iron</keyword>
<evidence type="ECO:0000256" key="4">
    <source>
        <dbReference type="ARBA" id="ARBA00023004"/>
    </source>
</evidence>
<dbReference type="GO" id="GO:0016226">
    <property type="term" value="P:iron-sulfur cluster assembly"/>
    <property type="evidence" value="ECO:0007669"/>
    <property type="project" value="InterPro"/>
</dbReference>
<protein>
    <recommendedName>
        <fullName evidence="6">Iron-sulfur cluster carrier protein</fullName>
    </recommendedName>
</protein>
<proteinExistence type="inferred from homology"/>
<keyword evidence="2 6" id="KW-0547">Nucleotide-binding</keyword>
<dbReference type="GO" id="GO:0046872">
    <property type="term" value="F:metal ion binding"/>
    <property type="evidence" value="ECO:0007669"/>
    <property type="project" value="UniProtKB-KW"/>
</dbReference>
<dbReference type="InterPro" id="IPR034904">
    <property type="entry name" value="FSCA_dom_sf"/>
</dbReference>
<dbReference type="GO" id="GO:0140663">
    <property type="term" value="F:ATP-dependent FeS chaperone activity"/>
    <property type="evidence" value="ECO:0007669"/>
    <property type="project" value="InterPro"/>
</dbReference>
<dbReference type="Proteomes" id="UP000676409">
    <property type="component" value="Chromosome"/>
</dbReference>
<gene>
    <name evidence="9" type="ORF">KCG34_09145</name>
</gene>
<feature type="binding site" evidence="6">
    <location>
        <begin position="147"/>
        <end position="154"/>
    </location>
    <ligand>
        <name>ATP</name>
        <dbReference type="ChEBI" id="CHEBI:30616"/>
    </ligand>
</feature>
<dbReference type="InterPro" id="IPR033756">
    <property type="entry name" value="YlxH/NBP35"/>
</dbReference>
<dbReference type="GO" id="GO:0016887">
    <property type="term" value="F:ATP hydrolysis activity"/>
    <property type="evidence" value="ECO:0007669"/>
    <property type="project" value="UniProtKB-UniRule"/>
</dbReference>
<evidence type="ECO:0000256" key="3">
    <source>
        <dbReference type="ARBA" id="ARBA00022840"/>
    </source>
</evidence>
<dbReference type="SUPFAM" id="SSF52540">
    <property type="entry name" value="P-loop containing nucleoside triphosphate hydrolases"/>
    <property type="match status" value="1"/>
</dbReference>
<dbReference type="CDD" id="cd02037">
    <property type="entry name" value="Mrp_NBP35"/>
    <property type="match status" value="1"/>
</dbReference>
<evidence type="ECO:0000313" key="10">
    <source>
        <dbReference type="Proteomes" id="UP000676409"/>
    </source>
</evidence>